<proteinExistence type="predicted"/>
<evidence type="ECO:0000313" key="2">
    <source>
        <dbReference type="Proteomes" id="UP000054564"/>
    </source>
</evidence>
<accession>A0A0L0UJM4</accession>
<sequence>MTLPGGFDGVQVTYKNPTTNKQAFIRYRITGSTIEEGEPVKAKKLDMLYVRNSYQARDRALKEVRRLLYSRQTMSIKALADGEWVNVGQMVQVPDIYDANQQDGYIVARNGNDFDTSERIEWQGDMFVI</sequence>
<name>A0A0L0UJM4_9BASI</name>
<comment type="caution">
    <text evidence="1">The sequence shown here is derived from an EMBL/GenBank/DDBJ whole genome shotgun (WGS) entry which is preliminary data.</text>
</comment>
<feature type="non-terminal residue" evidence="1">
    <location>
        <position position="129"/>
    </location>
</feature>
<dbReference type="EMBL" id="AJIL01006159">
    <property type="protein sequence ID" value="KNE87238.1"/>
    <property type="molecule type" value="Genomic_DNA"/>
</dbReference>
<keyword evidence="2" id="KW-1185">Reference proteome</keyword>
<reference evidence="2" key="1">
    <citation type="submission" date="2014-03" db="EMBL/GenBank/DDBJ databases">
        <title>The Genome Sequence of Puccinia striiformis f. sp. tritici PST-78.</title>
        <authorList>
            <consortium name="The Broad Institute Genome Sequencing Platform"/>
            <person name="Cuomo C."/>
            <person name="Hulbert S."/>
            <person name="Chen X."/>
            <person name="Walker B."/>
            <person name="Young S.K."/>
            <person name="Zeng Q."/>
            <person name="Gargeya S."/>
            <person name="Fitzgerald M."/>
            <person name="Haas B."/>
            <person name="Abouelleil A."/>
            <person name="Alvarado L."/>
            <person name="Arachchi H.M."/>
            <person name="Berlin A.M."/>
            <person name="Chapman S.B."/>
            <person name="Goldberg J."/>
            <person name="Griggs A."/>
            <person name="Gujja S."/>
            <person name="Hansen M."/>
            <person name="Howarth C."/>
            <person name="Imamovic A."/>
            <person name="Larimer J."/>
            <person name="McCowan C."/>
            <person name="Montmayeur A."/>
            <person name="Murphy C."/>
            <person name="Neiman D."/>
            <person name="Pearson M."/>
            <person name="Priest M."/>
            <person name="Roberts A."/>
            <person name="Saif S."/>
            <person name="Shea T."/>
            <person name="Sisk P."/>
            <person name="Sykes S."/>
            <person name="Wortman J."/>
            <person name="Nusbaum C."/>
            <person name="Birren B."/>
        </authorList>
    </citation>
    <scope>NUCLEOTIDE SEQUENCE [LARGE SCALE GENOMIC DNA]</scope>
    <source>
        <strain evidence="2">race PST-78</strain>
    </source>
</reference>
<organism evidence="1 2">
    <name type="scientific">Puccinia striiformis f. sp. tritici PST-78</name>
    <dbReference type="NCBI Taxonomy" id="1165861"/>
    <lineage>
        <taxon>Eukaryota</taxon>
        <taxon>Fungi</taxon>
        <taxon>Dikarya</taxon>
        <taxon>Basidiomycota</taxon>
        <taxon>Pucciniomycotina</taxon>
        <taxon>Pucciniomycetes</taxon>
        <taxon>Pucciniales</taxon>
        <taxon>Pucciniaceae</taxon>
        <taxon>Puccinia</taxon>
    </lineage>
</organism>
<evidence type="ECO:0000313" key="1">
    <source>
        <dbReference type="EMBL" id="KNE87238.1"/>
    </source>
</evidence>
<dbReference type="AlphaFoldDB" id="A0A0L0UJM4"/>
<gene>
    <name evidence="1" type="ORF">PSTG_19381</name>
</gene>
<protein>
    <submittedName>
        <fullName evidence="1">Uncharacterized protein</fullName>
    </submittedName>
</protein>
<dbReference type="Proteomes" id="UP000054564">
    <property type="component" value="Unassembled WGS sequence"/>
</dbReference>
<dbReference type="NCBIfam" id="NF040662">
    <property type="entry name" value="attach_TipJ_rel"/>
    <property type="match status" value="1"/>
</dbReference>